<dbReference type="GO" id="GO:1901135">
    <property type="term" value="P:carbohydrate derivative metabolic process"/>
    <property type="evidence" value="ECO:0007669"/>
    <property type="project" value="UniProtKB-ARBA"/>
</dbReference>
<accession>A0A502L4V7</accession>
<proteinExistence type="predicted"/>
<dbReference type="GO" id="GO:0016757">
    <property type="term" value="F:glycosyltransferase activity"/>
    <property type="evidence" value="ECO:0007669"/>
    <property type="project" value="InterPro"/>
</dbReference>
<protein>
    <submittedName>
        <fullName evidence="3">Glycosyltransferase</fullName>
    </submittedName>
</protein>
<dbReference type="Pfam" id="PF00534">
    <property type="entry name" value="Glycos_transf_1"/>
    <property type="match status" value="1"/>
</dbReference>
<dbReference type="Proteomes" id="UP000315303">
    <property type="component" value="Unassembled WGS sequence"/>
</dbReference>
<dbReference type="Gene3D" id="3.40.50.2000">
    <property type="entry name" value="Glycogen Phosphorylase B"/>
    <property type="match status" value="2"/>
</dbReference>
<keyword evidence="4" id="KW-1185">Reference proteome</keyword>
<evidence type="ECO:0000313" key="4">
    <source>
        <dbReference type="Proteomes" id="UP000315303"/>
    </source>
</evidence>
<dbReference type="RefSeq" id="WP_140601092.1">
    <property type="nucleotide sequence ID" value="NZ_SAWY01000002.1"/>
</dbReference>
<dbReference type="InterPro" id="IPR028098">
    <property type="entry name" value="Glyco_trans_4-like_N"/>
</dbReference>
<dbReference type="OrthoDB" id="9775208at2"/>
<name>A0A502L4V7_9GAMM</name>
<keyword evidence="3" id="KW-0808">Transferase</keyword>
<comment type="caution">
    <text evidence="3">The sequence shown here is derived from an EMBL/GenBank/DDBJ whole genome shotgun (WGS) entry which is preliminary data.</text>
</comment>
<feature type="domain" description="Glycosyltransferase subfamily 4-like N-terminal" evidence="2">
    <location>
        <begin position="47"/>
        <end position="199"/>
    </location>
</feature>
<evidence type="ECO:0000259" key="1">
    <source>
        <dbReference type="Pfam" id="PF00534"/>
    </source>
</evidence>
<feature type="domain" description="Glycosyl transferase family 1" evidence="1">
    <location>
        <begin position="208"/>
        <end position="379"/>
    </location>
</feature>
<sequence>MVNKKVQRKQSETGVDEASPAKLVHIITDLNGFGGTEATLYRYIKSSHLPCENHTVIVLKTAGDGDTIGAQIRRLGVNLIECNQQGGFFSIGLFQKIKKVMSSHQSSNLCCWLYHPCLLSFLLKPFLAKGTKITWHIRSLPFASLRSKPQRFIIQKILALVSRTPDAIVSNSFAARDAHQEIGFSLKNWQVIPNGLSTEQYSPENLSRQIIREELAIDEDATVLICVGRYVPEKGYASLFKALRILYSRLNAEQQSELIFVACGNNVTLENAEILKQFDNCFTANHVRLLGKRADIPKLLNIADISILSSISESFPNALIEAMATELACIATDVGDVKQVMDKQNWVVDKNDSTAMADKLEVMLSMPTKEREALGKQNRLRVVKRYSIDSMVESFDHVHGVTYG</sequence>
<gene>
    <name evidence="3" type="ORF">EPA86_01245</name>
</gene>
<dbReference type="InterPro" id="IPR001296">
    <property type="entry name" value="Glyco_trans_1"/>
</dbReference>
<evidence type="ECO:0000259" key="2">
    <source>
        <dbReference type="Pfam" id="PF13439"/>
    </source>
</evidence>
<dbReference type="Pfam" id="PF13439">
    <property type="entry name" value="Glyco_transf_4"/>
    <property type="match status" value="1"/>
</dbReference>
<dbReference type="PANTHER" id="PTHR12526">
    <property type="entry name" value="GLYCOSYLTRANSFERASE"/>
    <property type="match status" value="1"/>
</dbReference>
<dbReference type="EMBL" id="SAWY01000002">
    <property type="protein sequence ID" value="TPH18950.1"/>
    <property type="molecule type" value="Genomic_DNA"/>
</dbReference>
<organism evidence="3 4">
    <name type="scientific">Litorilituus lipolyticus</name>
    <dbReference type="NCBI Taxonomy" id="2491017"/>
    <lineage>
        <taxon>Bacteria</taxon>
        <taxon>Pseudomonadati</taxon>
        <taxon>Pseudomonadota</taxon>
        <taxon>Gammaproteobacteria</taxon>
        <taxon>Alteromonadales</taxon>
        <taxon>Colwelliaceae</taxon>
        <taxon>Litorilituus</taxon>
    </lineage>
</organism>
<reference evidence="3 4" key="1">
    <citation type="submission" date="2019-01" db="EMBL/GenBank/DDBJ databases">
        <title>Litorilituus lipolytica sp. nov., isolated from intertidal sand of the Yellow Sea in China.</title>
        <authorList>
            <person name="Liu A."/>
        </authorList>
    </citation>
    <scope>NUCLEOTIDE SEQUENCE [LARGE SCALE GENOMIC DNA]</scope>
    <source>
        <strain evidence="3 4">RZ04</strain>
    </source>
</reference>
<dbReference type="SUPFAM" id="SSF53756">
    <property type="entry name" value="UDP-Glycosyltransferase/glycogen phosphorylase"/>
    <property type="match status" value="1"/>
</dbReference>
<dbReference type="AlphaFoldDB" id="A0A502L4V7"/>
<evidence type="ECO:0000313" key="3">
    <source>
        <dbReference type="EMBL" id="TPH18950.1"/>
    </source>
</evidence>